<evidence type="ECO:0000313" key="3">
    <source>
        <dbReference type="EMBL" id="AWT59573.1"/>
    </source>
</evidence>
<dbReference type="CDD" id="cd05233">
    <property type="entry name" value="SDR_c"/>
    <property type="match status" value="1"/>
</dbReference>
<keyword evidence="2 3" id="KW-0560">Oxidoreductase</keyword>
<dbReference type="InterPro" id="IPR002347">
    <property type="entry name" value="SDR_fam"/>
</dbReference>
<name>A0A2Z4ABY5_9BACT</name>
<sequence>MGRNPRVAIVTGGAAGIGKACALRFVKENIRVVIGDISEENGEQTCQFIESQGGEARFVFGNINDDVTCQSLVNTALSEWGRIDILVANAASRSFTSFIDTKAKEWESMLGVNMIGTAQTCNAVIPTMITQGSGSIVLVSSVGFLIGRTDMPIYDASKAALVSMTRSLAIDYGSRNIRINAICPGFTVTDFHINKAKHVGESITELKSAKVGALNRPADPSEIASAIYFLVSDDASYITGHALVVDGGASAGNPGGSRLFDKPEAD</sequence>
<reference evidence="3 4" key="1">
    <citation type="submission" date="2018-06" db="EMBL/GenBank/DDBJ databases">
        <title>Draft Genome Sequence of a Novel Marine Bacterium Related to the Verrucomicrobia.</title>
        <authorList>
            <person name="Vosseberg J."/>
            <person name="Martijn J."/>
            <person name="Ettema T.J.G."/>
        </authorList>
    </citation>
    <scope>NUCLEOTIDE SEQUENCE [LARGE SCALE GENOMIC DNA]</scope>
    <source>
        <strain evidence="3">TARA_B100001123</strain>
    </source>
</reference>
<dbReference type="KEGG" id="mtar:DF168_00764"/>
<dbReference type="PANTHER" id="PTHR24321">
    <property type="entry name" value="DEHYDROGENASES, SHORT CHAIN"/>
    <property type="match status" value="1"/>
</dbReference>
<dbReference type="PRINTS" id="PR00081">
    <property type="entry name" value="GDHRDH"/>
</dbReference>
<dbReference type="Proteomes" id="UP000247465">
    <property type="component" value="Chromosome"/>
</dbReference>
<organism evidence="3 4">
    <name type="scientific">Candidatus Moanibacter tarae</name>
    <dbReference type="NCBI Taxonomy" id="2200854"/>
    <lineage>
        <taxon>Bacteria</taxon>
        <taxon>Pseudomonadati</taxon>
        <taxon>Verrucomicrobiota</taxon>
        <taxon>Opitutia</taxon>
        <taxon>Puniceicoccales</taxon>
        <taxon>Puniceicoccales incertae sedis</taxon>
        <taxon>Candidatus Moanibacter</taxon>
    </lineage>
</organism>
<dbReference type="SUPFAM" id="SSF51735">
    <property type="entry name" value="NAD(P)-binding Rossmann-fold domains"/>
    <property type="match status" value="1"/>
</dbReference>
<dbReference type="Gene3D" id="3.40.50.720">
    <property type="entry name" value="NAD(P)-binding Rossmann-like Domain"/>
    <property type="match status" value="1"/>
</dbReference>
<dbReference type="Pfam" id="PF13561">
    <property type="entry name" value="adh_short_C2"/>
    <property type="match status" value="1"/>
</dbReference>
<dbReference type="GO" id="GO:0016491">
    <property type="term" value="F:oxidoreductase activity"/>
    <property type="evidence" value="ECO:0007669"/>
    <property type="project" value="UniProtKB-KW"/>
</dbReference>
<dbReference type="PRINTS" id="PR00080">
    <property type="entry name" value="SDRFAMILY"/>
</dbReference>
<evidence type="ECO:0000313" key="4">
    <source>
        <dbReference type="Proteomes" id="UP000247465"/>
    </source>
</evidence>
<dbReference type="EC" id="1.1.1.385" evidence="3"/>
<dbReference type="FunFam" id="3.40.50.720:FF:000084">
    <property type="entry name" value="Short-chain dehydrogenase reductase"/>
    <property type="match status" value="1"/>
</dbReference>
<dbReference type="EMBL" id="CP029803">
    <property type="protein sequence ID" value="AWT59573.1"/>
    <property type="molecule type" value="Genomic_DNA"/>
</dbReference>
<gene>
    <name evidence="3" type="primary">bacC_4</name>
    <name evidence="3" type="ORF">DF168_00764</name>
</gene>
<proteinExistence type="inferred from homology"/>
<dbReference type="AlphaFoldDB" id="A0A2Z4ABY5"/>
<protein>
    <submittedName>
        <fullName evidence="3">Dihydroanticapsin 7-dehydrogenase</fullName>
        <ecNumber evidence="3">1.1.1.385</ecNumber>
    </submittedName>
</protein>
<evidence type="ECO:0000256" key="2">
    <source>
        <dbReference type="ARBA" id="ARBA00023002"/>
    </source>
</evidence>
<dbReference type="PANTHER" id="PTHR24321:SF8">
    <property type="entry name" value="ESTRADIOL 17-BETA-DEHYDROGENASE 8-RELATED"/>
    <property type="match status" value="1"/>
</dbReference>
<comment type="similarity">
    <text evidence="1">Belongs to the short-chain dehydrogenases/reductases (SDR) family.</text>
</comment>
<accession>A0A2Z4ABY5</accession>
<dbReference type="InterPro" id="IPR036291">
    <property type="entry name" value="NAD(P)-bd_dom_sf"/>
</dbReference>
<evidence type="ECO:0000256" key="1">
    <source>
        <dbReference type="ARBA" id="ARBA00006484"/>
    </source>
</evidence>